<dbReference type="RefSeq" id="WP_091817485.1">
    <property type="nucleotide sequence ID" value="NZ_FNCQ01000008.1"/>
</dbReference>
<feature type="transmembrane region" description="Helical" evidence="1">
    <location>
        <begin position="12"/>
        <end position="31"/>
    </location>
</feature>
<protein>
    <submittedName>
        <fullName evidence="2">Uncharacterized protein</fullName>
    </submittedName>
</protein>
<dbReference type="AlphaFoldDB" id="A0A1G7WPF0"/>
<organism evidence="2 3">
    <name type="scientific">Prevotella communis</name>
    <dbReference type="NCBI Taxonomy" id="2913614"/>
    <lineage>
        <taxon>Bacteria</taxon>
        <taxon>Pseudomonadati</taxon>
        <taxon>Bacteroidota</taxon>
        <taxon>Bacteroidia</taxon>
        <taxon>Bacteroidales</taxon>
        <taxon>Prevotellaceae</taxon>
        <taxon>Prevotella</taxon>
    </lineage>
</organism>
<name>A0A1G7WPF0_9BACT</name>
<reference evidence="3" key="1">
    <citation type="submission" date="2016-10" db="EMBL/GenBank/DDBJ databases">
        <authorList>
            <person name="Varghese N."/>
            <person name="Submissions S."/>
        </authorList>
    </citation>
    <scope>NUCLEOTIDE SEQUENCE [LARGE SCALE GENOMIC DNA]</scope>
    <source>
        <strain evidence="3">BP1-148</strain>
    </source>
</reference>
<accession>A0A1G7WPF0</accession>
<dbReference type="Proteomes" id="UP000198779">
    <property type="component" value="Unassembled WGS sequence"/>
</dbReference>
<evidence type="ECO:0000313" key="3">
    <source>
        <dbReference type="Proteomes" id="UP000198779"/>
    </source>
</evidence>
<keyword evidence="1" id="KW-0472">Membrane</keyword>
<sequence length="311" mass="35890">MVYSQFNTKYIYTTFVLIAFGVLSSIGVSLFKKEMFVPMLLVLGIFTFLLFAFFLVSLKRITVLCDGLEAQSVLLPFRKRFYRFAEFDYSEKSHTSTGEVLRLVKDGRRVISISSAIYKNYMQLCQAIDVQTKERFCGRDNAEVVSEYNKVHLYGGLGFGSFSVAVMALMSVGPYCDGKVVSLGMFLFSTFGTLFFGGLMLTYLFSYQNITVWRGQVEVRRLLWPFRVKYYLLDDFDGCYDVIIKSDGQMGSKDEELRWLVKNEKVVLEIGEREYRNFEALRNATRIQFLGRLELSYIQAMKYSLGKTIQL</sequence>
<dbReference type="EMBL" id="FNCQ01000008">
    <property type="protein sequence ID" value="SDG73792.1"/>
    <property type="molecule type" value="Genomic_DNA"/>
</dbReference>
<keyword evidence="3" id="KW-1185">Reference proteome</keyword>
<proteinExistence type="predicted"/>
<gene>
    <name evidence="2" type="ORF">SAMN04487901_108121</name>
</gene>
<evidence type="ECO:0000256" key="1">
    <source>
        <dbReference type="SAM" id="Phobius"/>
    </source>
</evidence>
<evidence type="ECO:0000313" key="2">
    <source>
        <dbReference type="EMBL" id="SDG73792.1"/>
    </source>
</evidence>
<feature type="transmembrane region" description="Helical" evidence="1">
    <location>
        <begin position="185"/>
        <end position="205"/>
    </location>
</feature>
<feature type="transmembrane region" description="Helical" evidence="1">
    <location>
        <begin position="37"/>
        <end position="58"/>
    </location>
</feature>
<keyword evidence="1" id="KW-1133">Transmembrane helix</keyword>
<feature type="transmembrane region" description="Helical" evidence="1">
    <location>
        <begin position="153"/>
        <end position="173"/>
    </location>
</feature>
<dbReference type="STRING" id="645274.SAMN04487901_108121"/>
<keyword evidence="1" id="KW-0812">Transmembrane</keyword>